<dbReference type="Pfam" id="PF08156">
    <property type="entry name" value="NOP5NT"/>
    <property type="match status" value="1"/>
</dbReference>
<dbReference type="Gene3D" id="3.40.570.10">
    <property type="entry name" value="Extracellular Endonuclease, subunit A"/>
    <property type="match status" value="1"/>
</dbReference>
<accession>A0ABR3N524</accession>
<keyword evidence="3" id="KW-1185">Reference proteome</keyword>
<evidence type="ECO:0000313" key="2">
    <source>
        <dbReference type="EMBL" id="KAL1271936.1"/>
    </source>
</evidence>
<sequence length="113" mass="12730">MAGSQDCADATFTLTNAAPQDPSFYQWREVLGENKLQQVDSLWKEFEMPEKANKVVKLKHFEKFQDTTEALAAATVKLGKCLKKVLKKVVAKEAHKQLAITDAEESLRRVCCD</sequence>
<dbReference type="InterPro" id="IPR045056">
    <property type="entry name" value="Nop56/Nop58"/>
</dbReference>
<feature type="domain" description="Nucleolar protein 58/56 N-terminal" evidence="1">
    <location>
        <begin position="32"/>
        <end position="75"/>
    </location>
</feature>
<reference evidence="2 3" key="1">
    <citation type="submission" date="2023-09" db="EMBL/GenBank/DDBJ databases">
        <authorList>
            <person name="Wang M."/>
        </authorList>
    </citation>
    <scope>NUCLEOTIDE SEQUENCE [LARGE SCALE GENOMIC DNA]</scope>
    <source>
        <strain evidence="2">GT-2023</strain>
        <tissue evidence="2">Liver</tissue>
    </source>
</reference>
<evidence type="ECO:0000313" key="3">
    <source>
        <dbReference type="Proteomes" id="UP001558613"/>
    </source>
</evidence>
<dbReference type="PANTHER" id="PTHR10894">
    <property type="entry name" value="NUCLEOLAR PROTEIN 5 NUCLEOLAR PROTEIN NOP5 NOP58"/>
    <property type="match status" value="1"/>
</dbReference>
<comment type="caution">
    <text evidence="2">The sequence shown here is derived from an EMBL/GenBank/DDBJ whole genome shotgun (WGS) entry which is preliminary data.</text>
</comment>
<dbReference type="InterPro" id="IPR044929">
    <property type="entry name" value="DNA/RNA_non-sp_Endonuclease_sf"/>
</dbReference>
<dbReference type="PANTHER" id="PTHR10894:SF1">
    <property type="entry name" value="NUCLEOLAR PROTEIN 58"/>
    <property type="match status" value="1"/>
</dbReference>
<protein>
    <recommendedName>
        <fullName evidence="1">Nucleolar protein 58/56 N-terminal domain-containing protein</fullName>
    </recommendedName>
</protein>
<gene>
    <name evidence="2" type="ORF">QQF64_030952</name>
</gene>
<dbReference type="Proteomes" id="UP001558613">
    <property type="component" value="Unassembled WGS sequence"/>
</dbReference>
<name>A0ABR3N524_9TELE</name>
<organism evidence="2 3">
    <name type="scientific">Cirrhinus molitorella</name>
    <name type="common">mud carp</name>
    <dbReference type="NCBI Taxonomy" id="172907"/>
    <lineage>
        <taxon>Eukaryota</taxon>
        <taxon>Metazoa</taxon>
        <taxon>Chordata</taxon>
        <taxon>Craniata</taxon>
        <taxon>Vertebrata</taxon>
        <taxon>Euteleostomi</taxon>
        <taxon>Actinopterygii</taxon>
        <taxon>Neopterygii</taxon>
        <taxon>Teleostei</taxon>
        <taxon>Ostariophysi</taxon>
        <taxon>Cypriniformes</taxon>
        <taxon>Cyprinidae</taxon>
        <taxon>Labeoninae</taxon>
        <taxon>Labeonini</taxon>
        <taxon>Cirrhinus</taxon>
    </lineage>
</organism>
<evidence type="ECO:0000259" key="1">
    <source>
        <dbReference type="Pfam" id="PF08156"/>
    </source>
</evidence>
<dbReference type="EMBL" id="JAYMGO010000007">
    <property type="protein sequence ID" value="KAL1271936.1"/>
    <property type="molecule type" value="Genomic_DNA"/>
</dbReference>
<proteinExistence type="predicted"/>
<dbReference type="InterPro" id="IPR012974">
    <property type="entry name" value="NOP58/56_N"/>
</dbReference>